<evidence type="ECO:0000256" key="1">
    <source>
        <dbReference type="SAM" id="SignalP"/>
    </source>
</evidence>
<feature type="signal peptide" evidence="1">
    <location>
        <begin position="1"/>
        <end position="17"/>
    </location>
</feature>
<dbReference type="EMBL" id="CM017630">
    <property type="protein sequence ID" value="TYH58063.1"/>
    <property type="molecule type" value="Genomic_DNA"/>
</dbReference>
<reference evidence="2 3" key="1">
    <citation type="submission" date="2019-07" db="EMBL/GenBank/DDBJ databases">
        <title>WGS assembly of Gossypium tomentosum.</title>
        <authorList>
            <person name="Chen Z.J."/>
            <person name="Sreedasyam A."/>
            <person name="Ando A."/>
            <person name="Song Q."/>
            <person name="De L."/>
            <person name="Hulse-Kemp A."/>
            <person name="Ding M."/>
            <person name="Ye W."/>
            <person name="Kirkbride R."/>
            <person name="Jenkins J."/>
            <person name="Plott C."/>
            <person name="Lovell J."/>
            <person name="Lin Y.-M."/>
            <person name="Vaughn R."/>
            <person name="Liu B."/>
            <person name="Li W."/>
            <person name="Simpson S."/>
            <person name="Scheffler B."/>
            <person name="Saski C."/>
            <person name="Grover C."/>
            <person name="Hu G."/>
            <person name="Conover J."/>
            <person name="Carlson J."/>
            <person name="Shu S."/>
            <person name="Boston L."/>
            <person name="Williams M."/>
            <person name="Peterson D."/>
            <person name="Mcgee K."/>
            <person name="Jones D."/>
            <person name="Wendel J."/>
            <person name="Stelly D."/>
            <person name="Grimwood J."/>
            <person name="Schmutz J."/>
        </authorList>
    </citation>
    <scope>NUCLEOTIDE SEQUENCE [LARGE SCALE GENOMIC DNA]</scope>
    <source>
        <strain evidence="2">7179.01</strain>
    </source>
</reference>
<keyword evidence="1" id="KW-0732">Signal</keyword>
<accession>A0A5D2JW11</accession>
<dbReference type="AlphaFoldDB" id="A0A5D2JW11"/>
<feature type="chain" id="PRO_5023059251" evidence="1">
    <location>
        <begin position="18"/>
        <end position="108"/>
    </location>
</feature>
<organism evidence="2 3">
    <name type="scientific">Gossypium tomentosum</name>
    <name type="common">Hawaiian cotton</name>
    <name type="synonym">Gossypium sandvicense</name>
    <dbReference type="NCBI Taxonomy" id="34277"/>
    <lineage>
        <taxon>Eukaryota</taxon>
        <taxon>Viridiplantae</taxon>
        <taxon>Streptophyta</taxon>
        <taxon>Embryophyta</taxon>
        <taxon>Tracheophyta</taxon>
        <taxon>Spermatophyta</taxon>
        <taxon>Magnoliopsida</taxon>
        <taxon>eudicotyledons</taxon>
        <taxon>Gunneridae</taxon>
        <taxon>Pentapetalae</taxon>
        <taxon>rosids</taxon>
        <taxon>malvids</taxon>
        <taxon>Malvales</taxon>
        <taxon>Malvaceae</taxon>
        <taxon>Malvoideae</taxon>
        <taxon>Gossypium</taxon>
    </lineage>
</organism>
<proteinExistence type="predicted"/>
<name>A0A5D2JW11_GOSTO</name>
<protein>
    <submittedName>
        <fullName evidence="2">Uncharacterized protein</fullName>
    </submittedName>
</protein>
<dbReference type="Proteomes" id="UP000322667">
    <property type="component" value="Chromosome D08"/>
</dbReference>
<evidence type="ECO:0000313" key="3">
    <source>
        <dbReference type="Proteomes" id="UP000322667"/>
    </source>
</evidence>
<keyword evidence="3" id="KW-1185">Reference proteome</keyword>
<evidence type="ECO:0000313" key="2">
    <source>
        <dbReference type="EMBL" id="TYH58063.1"/>
    </source>
</evidence>
<gene>
    <name evidence="2" type="ORF">ES332_D08G130300v1</name>
</gene>
<sequence>MNSFYFACLYSCYFGFAGILCCECKGYNKTFDTSVISISLDDKVLDVAPLRSYIDHDEYLRDHGLNYDTSSCSSSFGVYENYMFFFYGTNFSLNSLLKMRLSVTRLIG</sequence>